<evidence type="ECO:0000256" key="1">
    <source>
        <dbReference type="SAM" id="MobiDB-lite"/>
    </source>
</evidence>
<name>A0A9P6ZIQ0_9AGAM</name>
<dbReference type="OrthoDB" id="3004525at2759"/>
<organism evidence="2 3">
    <name type="scientific">Suillus placidus</name>
    <dbReference type="NCBI Taxonomy" id="48579"/>
    <lineage>
        <taxon>Eukaryota</taxon>
        <taxon>Fungi</taxon>
        <taxon>Dikarya</taxon>
        <taxon>Basidiomycota</taxon>
        <taxon>Agaricomycotina</taxon>
        <taxon>Agaricomycetes</taxon>
        <taxon>Agaricomycetidae</taxon>
        <taxon>Boletales</taxon>
        <taxon>Suillineae</taxon>
        <taxon>Suillaceae</taxon>
        <taxon>Suillus</taxon>
    </lineage>
</organism>
<proteinExistence type="predicted"/>
<dbReference type="AlphaFoldDB" id="A0A9P6ZIQ0"/>
<reference evidence="2" key="1">
    <citation type="journal article" date="2020" name="New Phytol.">
        <title>Comparative genomics reveals dynamic genome evolution in host specialist ectomycorrhizal fungi.</title>
        <authorList>
            <person name="Lofgren L.A."/>
            <person name="Nguyen N.H."/>
            <person name="Vilgalys R."/>
            <person name="Ruytinx J."/>
            <person name="Liao H.L."/>
            <person name="Branco S."/>
            <person name="Kuo A."/>
            <person name="LaButti K."/>
            <person name="Lipzen A."/>
            <person name="Andreopoulos W."/>
            <person name="Pangilinan J."/>
            <person name="Riley R."/>
            <person name="Hundley H."/>
            <person name="Na H."/>
            <person name="Barry K."/>
            <person name="Grigoriev I.V."/>
            <person name="Stajich J.E."/>
            <person name="Kennedy P.G."/>
        </authorList>
    </citation>
    <scope>NUCLEOTIDE SEQUENCE</scope>
    <source>
        <strain evidence="2">DOB743</strain>
    </source>
</reference>
<evidence type="ECO:0000313" key="2">
    <source>
        <dbReference type="EMBL" id="KAG1765466.1"/>
    </source>
</evidence>
<keyword evidence="3" id="KW-1185">Reference proteome</keyword>
<protein>
    <submittedName>
        <fullName evidence="2">Uncharacterized protein</fullName>
    </submittedName>
</protein>
<dbReference type="Proteomes" id="UP000714275">
    <property type="component" value="Unassembled WGS sequence"/>
</dbReference>
<comment type="caution">
    <text evidence="2">The sequence shown here is derived from an EMBL/GenBank/DDBJ whole genome shotgun (WGS) entry which is preliminary data.</text>
</comment>
<feature type="region of interest" description="Disordered" evidence="1">
    <location>
        <begin position="1"/>
        <end position="32"/>
    </location>
</feature>
<accession>A0A9P6ZIQ0</accession>
<gene>
    <name evidence="2" type="ORF">EV702DRAFT_1204561</name>
</gene>
<dbReference type="EMBL" id="JABBWD010000107">
    <property type="protein sequence ID" value="KAG1765466.1"/>
    <property type="molecule type" value="Genomic_DNA"/>
</dbReference>
<evidence type="ECO:0000313" key="3">
    <source>
        <dbReference type="Proteomes" id="UP000714275"/>
    </source>
</evidence>
<sequence>MPNSPPESPTLQPVEAPPPWEDFPDNTYEQDQGSFEPLQLPKTMASSCNGFQGRNHIYITSWIEKLCQKTGDASSAARMESTNVKIVLGSHSIAQAVAGVSIFAILFHWISQWNGQFFKQSCLAQVGLVIHLGHDGKQCPVLIDRWDLFEGDKPEDQLDPEDLLSVSGPEFQLKENTMVIIDKSRVHHLEVQCCDCPNAMSPNIQMF</sequence>